<dbReference type="GO" id="GO:0003779">
    <property type="term" value="F:actin binding"/>
    <property type="evidence" value="ECO:0007669"/>
    <property type="project" value="UniProtKB-KW"/>
</dbReference>
<dbReference type="PANTHER" id="PTHR10653:SF0">
    <property type="entry name" value="F-ACTIN-CAPPING PROTEIN SUBUNIT ALPHA"/>
    <property type="match status" value="1"/>
</dbReference>
<dbReference type="InterPro" id="IPR037282">
    <property type="entry name" value="CapZ_alpha/beta"/>
</dbReference>
<keyword evidence="5" id="KW-1185">Reference proteome</keyword>
<dbReference type="AlphaFoldDB" id="A0ABD3P324"/>
<reference evidence="4 5" key="1">
    <citation type="journal article" date="2020" name="G3 (Bethesda)">
        <title>Improved Reference Genome for Cyclotella cryptica CCMP332, a Model for Cell Wall Morphogenesis, Salinity Adaptation, and Lipid Production in Diatoms (Bacillariophyta).</title>
        <authorList>
            <person name="Roberts W.R."/>
            <person name="Downey K.M."/>
            <person name="Ruck E.C."/>
            <person name="Traller J.C."/>
            <person name="Alverson A.J."/>
        </authorList>
    </citation>
    <scope>NUCLEOTIDE SEQUENCE [LARGE SCALE GENOMIC DNA]</scope>
    <source>
        <strain evidence="4 5">CCMP332</strain>
    </source>
</reference>
<dbReference type="Proteomes" id="UP001516023">
    <property type="component" value="Unassembled WGS sequence"/>
</dbReference>
<dbReference type="GO" id="GO:0051016">
    <property type="term" value="P:barbed-end actin filament capping"/>
    <property type="evidence" value="ECO:0007669"/>
    <property type="project" value="UniProtKB-UniRule"/>
</dbReference>
<proteinExistence type="inferred from homology"/>
<comment type="similarity">
    <text evidence="3">Belongs to the F-actin-capping protein alpha subunit family.</text>
</comment>
<gene>
    <name evidence="4" type="ORF">HJC23_001588</name>
</gene>
<protein>
    <recommendedName>
        <fullName evidence="3">F-actin-capping protein subunit alpha</fullName>
    </recommendedName>
</protein>
<dbReference type="InterPro" id="IPR042276">
    <property type="entry name" value="CapZ_alpha/beta_2"/>
</dbReference>
<dbReference type="GO" id="GO:0008290">
    <property type="term" value="C:F-actin capping protein complex"/>
    <property type="evidence" value="ECO:0007669"/>
    <property type="project" value="UniProtKB-UniRule"/>
</dbReference>
<comment type="caution">
    <text evidence="4">The sequence shown here is derived from an EMBL/GenBank/DDBJ whole genome shotgun (WGS) entry which is preliminary data.</text>
</comment>
<keyword evidence="2 3" id="KW-0009">Actin-binding</keyword>
<sequence>MSDAADAADGTQTVRTLLLSSSPGQFDPILNDLRCIIPKSSPDPFDDEFIAGVRSEWEGATRRSILSGKNDEAARHRDSCVSFLRDAMDEYLKRKVALTNARAAYEIIETVDRKIVITVYSEKNDFHNFRAGSLTGTYTFCNSTGSFDGSVHIHTHTFENEANFQLKSKIDMNPIQVGTCSTSDGSEKQSSWADAIIQQIITWEETEVAPKIRDMYNSIETTLKSLRRVMPVTRTKMNWNAMPHRVVQMLEQGLDREKTEE</sequence>
<dbReference type="EMBL" id="JABMIG020000336">
    <property type="protein sequence ID" value="KAL3780855.1"/>
    <property type="molecule type" value="Genomic_DNA"/>
</dbReference>
<dbReference type="SUPFAM" id="SSF90096">
    <property type="entry name" value="Subunits of heterodimeric actin filament capping protein Capz"/>
    <property type="match status" value="1"/>
</dbReference>
<evidence type="ECO:0000256" key="2">
    <source>
        <dbReference type="ARBA" id="ARBA00023203"/>
    </source>
</evidence>
<organism evidence="4 5">
    <name type="scientific">Cyclotella cryptica</name>
    <dbReference type="NCBI Taxonomy" id="29204"/>
    <lineage>
        <taxon>Eukaryota</taxon>
        <taxon>Sar</taxon>
        <taxon>Stramenopiles</taxon>
        <taxon>Ochrophyta</taxon>
        <taxon>Bacillariophyta</taxon>
        <taxon>Coscinodiscophyceae</taxon>
        <taxon>Thalassiosirophycidae</taxon>
        <taxon>Stephanodiscales</taxon>
        <taxon>Stephanodiscaceae</taxon>
        <taxon>Cyclotella</taxon>
    </lineage>
</organism>
<comment type="function">
    <text evidence="3">F-actin-capping proteins bind in a Ca(2+)-independent manner to the fast growing ends of actin filaments (barbed end) thereby blocking the exchange of subunits at these ends. Unlike other capping proteins (such as gelsolin and severin), these proteins do not sever actin filaments.</text>
</comment>
<keyword evidence="1 3" id="KW-0117">Actin capping</keyword>
<accession>A0ABD3P324</accession>
<evidence type="ECO:0000313" key="4">
    <source>
        <dbReference type="EMBL" id="KAL3780855.1"/>
    </source>
</evidence>
<evidence type="ECO:0000313" key="5">
    <source>
        <dbReference type="Proteomes" id="UP001516023"/>
    </source>
</evidence>
<comment type="subunit">
    <text evidence="3">Heterodimer of an alpha and a beta subunit.</text>
</comment>
<dbReference type="PANTHER" id="PTHR10653">
    <property type="entry name" value="F-ACTIN-CAPPING PROTEIN SUBUNIT ALPHA"/>
    <property type="match status" value="1"/>
</dbReference>
<name>A0ABD3P324_9STRA</name>
<dbReference type="Pfam" id="PF01267">
    <property type="entry name" value="F-actin_cap_A"/>
    <property type="match status" value="1"/>
</dbReference>
<dbReference type="Gene3D" id="3.90.1150.210">
    <property type="entry name" value="F-actin capping protein, beta subunit"/>
    <property type="match status" value="1"/>
</dbReference>
<evidence type="ECO:0000256" key="1">
    <source>
        <dbReference type="ARBA" id="ARBA00022467"/>
    </source>
</evidence>
<evidence type="ECO:0000256" key="3">
    <source>
        <dbReference type="RuleBase" id="RU365077"/>
    </source>
</evidence>
<dbReference type="InterPro" id="IPR002189">
    <property type="entry name" value="CapZ_alpha"/>
</dbReference>